<keyword evidence="3" id="KW-1185">Reference proteome</keyword>
<name>A0A0A2E891_9PORP</name>
<organism evidence="2 3">
    <name type="scientific">Porphyromonas macacae</name>
    <dbReference type="NCBI Taxonomy" id="28115"/>
    <lineage>
        <taxon>Bacteria</taxon>
        <taxon>Pseudomonadati</taxon>
        <taxon>Bacteroidota</taxon>
        <taxon>Bacteroidia</taxon>
        <taxon>Bacteroidales</taxon>
        <taxon>Porphyromonadaceae</taxon>
        <taxon>Porphyromonas</taxon>
    </lineage>
</organism>
<sequence>MRKTILTFSVFFALFGFIVSANAQQKHDIVLKVQKGETFNMKSEIKMAMTIKIAGQAVYTEMNMNSKFNYKCQDRINDTFDWIYNMSEVTTDVSTMGMKQRISSSDAPNAMNKPVIAMINKPVKYKTNKYNVLVGKIDAADMEKAINEVMPGQSKQLLKQIESTLTFGNLLPQKPIAQGEEFKISYRQELGMGGANQISGTGKLVKITDTDFVLEYKITNVAEIQGSTISGDGKMTVSVDRKSGMVKSQYLKMPLSGEMNVQGQQAEMNMELEQSTNIL</sequence>
<comment type="caution">
    <text evidence="2">The sequence shown here is derived from an EMBL/GenBank/DDBJ whole genome shotgun (WGS) entry which is preliminary data.</text>
</comment>
<dbReference type="EMBL" id="JRFA01000009">
    <property type="protein sequence ID" value="KGN75101.1"/>
    <property type="molecule type" value="Genomic_DNA"/>
</dbReference>
<reference evidence="2 3" key="1">
    <citation type="submission" date="2014-09" db="EMBL/GenBank/DDBJ databases">
        <title>Draft Genome Sequence of Porphyromonas macacae COT-192_OH2859.</title>
        <authorList>
            <person name="Wallis C."/>
            <person name="Deusch O."/>
            <person name="O'Flynn C."/>
            <person name="Davis I."/>
            <person name="Horsfall A."/>
            <person name="Kirkwood N."/>
            <person name="Harris S."/>
            <person name="Eisen J.A."/>
            <person name="Coil D.A."/>
            <person name="Darling A.E."/>
            <person name="Jospin G."/>
            <person name="Alexiev A."/>
        </authorList>
    </citation>
    <scope>NUCLEOTIDE SEQUENCE [LARGE SCALE GENOMIC DNA]</scope>
    <source>
        <strain evidence="3">COT-192 OH2859</strain>
    </source>
</reference>
<dbReference type="AlphaFoldDB" id="A0A0A2E891"/>
<feature type="chain" id="PRO_5001998348" evidence="1">
    <location>
        <begin position="24"/>
        <end position="279"/>
    </location>
</feature>
<evidence type="ECO:0000256" key="1">
    <source>
        <dbReference type="SAM" id="SignalP"/>
    </source>
</evidence>
<keyword evidence="1" id="KW-0732">Signal</keyword>
<accession>A0A0A2E891</accession>
<proteinExistence type="predicted"/>
<protein>
    <submittedName>
        <fullName evidence="2">Uncharacterized protein</fullName>
    </submittedName>
</protein>
<dbReference type="Proteomes" id="UP000030103">
    <property type="component" value="Unassembled WGS sequence"/>
</dbReference>
<feature type="signal peptide" evidence="1">
    <location>
        <begin position="1"/>
        <end position="23"/>
    </location>
</feature>
<evidence type="ECO:0000313" key="3">
    <source>
        <dbReference type="Proteomes" id="UP000030103"/>
    </source>
</evidence>
<evidence type="ECO:0000313" key="2">
    <source>
        <dbReference type="EMBL" id="KGN75101.1"/>
    </source>
</evidence>
<gene>
    <name evidence="2" type="ORF">HQ47_04170</name>
</gene>